<dbReference type="EMBL" id="GL871150">
    <property type="protein sequence ID" value="EGC33267.1"/>
    <property type="molecule type" value="Genomic_DNA"/>
</dbReference>
<organism evidence="2 3">
    <name type="scientific">Dictyostelium purpureum</name>
    <name type="common">Slime mold</name>
    <dbReference type="NCBI Taxonomy" id="5786"/>
    <lineage>
        <taxon>Eukaryota</taxon>
        <taxon>Amoebozoa</taxon>
        <taxon>Evosea</taxon>
        <taxon>Eumycetozoa</taxon>
        <taxon>Dictyostelia</taxon>
        <taxon>Dictyosteliales</taxon>
        <taxon>Dictyosteliaceae</taxon>
        <taxon>Dictyostelium</taxon>
    </lineage>
</organism>
<proteinExistence type="predicted"/>
<reference evidence="3" key="1">
    <citation type="journal article" date="2011" name="Genome Biol.">
        <title>Comparative genomics of the social amoebae Dictyostelium discoideum and Dictyostelium purpureum.</title>
        <authorList>
            <consortium name="US DOE Joint Genome Institute (JGI-PGF)"/>
            <person name="Sucgang R."/>
            <person name="Kuo A."/>
            <person name="Tian X."/>
            <person name="Salerno W."/>
            <person name="Parikh A."/>
            <person name="Feasley C.L."/>
            <person name="Dalin E."/>
            <person name="Tu H."/>
            <person name="Huang E."/>
            <person name="Barry K."/>
            <person name="Lindquist E."/>
            <person name="Shapiro H."/>
            <person name="Bruce D."/>
            <person name="Schmutz J."/>
            <person name="Salamov A."/>
            <person name="Fey P."/>
            <person name="Gaudet P."/>
            <person name="Anjard C."/>
            <person name="Babu M.M."/>
            <person name="Basu S."/>
            <person name="Bushmanova Y."/>
            <person name="van der Wel H."/>
            <person name="Katoh-Kurasawa M."/>
            <person name="Dinh C."/>
            <person name="Coutinho P.M."/>
            <person name="Saito T."/>
            <person name="Elias M."/>
            <person name="Schaap P."/>
            <person name="Kay R.R."/>
            <person name="Henrissat B."/>
            <person name="Eichinger L."/>
            <person name="Rivero F."/>
            <person name="Putnam N.H."/>
            <person name="West C.M."/>
            <person name="Loomis W.F."/>
            <person name="Chisholm R.L."/>
            <person name="Shaulsky G."/>
            <person name="Strassmann J.E."/>
            <person name="Queller D.C."/>
            <person name="Kuspa A."/>
            <person name="Grigoriev I.V."/>
        </authorList>
    </citation>
    <scope>NUCLEOTIDE SEQUENCE [LARGE SCALE GENOMIC DNA]</scope>
    <source>
        <strain evidence="3">QSDP1</strain>
    </source>
</reference>
<dbReference type="AlphaFoldDB" id="F0ZS08"/>
<evidence type="ECO:0000313" key="3">
    <source>
        <dbReference type="Proteomes" id="UP000001064"/>
    </source>
</evidence>
<evidence type="ECO:0000259" key="1">
    <source>
        <dbReference type="Pfam" id="PF05699"/>
    </source>
</evidence>
<dbReference type="PANTHER" id="PTHR47611:SF1">
    <property type="entry name" value="CCHC-TYPE DOMAIN-CONTAINING PROTEIN"/>
    <property type="match status" value="1"/>
</dbReference>
<sequence length="115" mass="13586">MIIETNTYISKYKEIQKYLEESLDHRNSIEDLVKKNWKENSIEYPTLYSIVLSVASSSVEIERTFSGAKLLVTDNRSNLVWERIEQCVLLREWVNISRVDIVENSVIFIIQIFQK</sequence>
<keyword evidence="3" id="KW-1185">Reference proteome</keyword>
<dbReference type="Proteomes" id="UP000001064">
    <property type="component" value="Unassembled WGS sequence"/>
</dbReference>
<feature type="domain" description="HAT C-terminal dimerisation" evidence="1">
    <location>
        <begin position="14"/>
        <end position="94"/>
    </location>
</feature>
<dbReference type="PANTHER" id="PTHR47611">
    <property type="entry name" value="HAT DIMERISATION DOMAIN, C-TERMINAL"/>
    <property type="match status" value="1"/>
</dbReference>
<dbReference type="KEGG" id="dpp:DICPUDRAFT_80946"/>
<dbReference type="RefSeq" id="XP_003290214.1">
    <property type="nucleotide sequence ID" value="XM_003290166.1"/>
</dbReference>
<dbReference type="OrthoDB" id="6617368at2759"/>
<dbReference type="GeneID" id="10504557"/>
<dbReference type="SUPFAM" id="SSF53098">
    <property type="entry name" value="Ribonuclease H-like"/>
    <property type="match status" value="1"/>
</dbReference>
<evidence type="ECO:0000313" key="2">
    <source>
        <dbReference type="EMBL" id="EGC33267.1"/>
    </source>
</evidence>
<dbReference type="InterPro" id="IPR008906">
    <property type="entry name" value="HATC_C_dom"/>
</dbReference>
<dbReference type="InParanoid" id="F0ZS08"/>
<dbReference type="InterPro" id="IPR012337">
    <property type="entry name" value="RNaseH-like_sf"/>
</dbReference>
<gene>
    <name evidence="2" type="ORF">DICPUDRAFT_80946</name>
</gene>
<protein>
    <recommendedName>
        <fullName evidence="1">HAT C-terminal dimerisation domain-containing protein</fullName>
    </recommendedName>
</protein>
<name>F0ZS08_DICPU</name>
<dbReference type="GO" id="GO:0046983">
    <property type="term" value="F:protein dimerization activity"/>
    <property type="evidence" value="ECO:0007669"/>
    <property type="project" value="InterPro"/>
</dbReference>
<dbReference type="VEuPathDB" id="AmoebaDB:DICPUDRAFT_80946"/>
<dbReference type="Pfam" id="PF05699">
    <property type="entry name" value="Dimer_Tnp_hAT"/>
    <property type="match status" value="1"/>
</dbReference>
<accession>F0ZS08</accession>